<organism evidence="1 2">
    <name type="scientific">Parabacteroides distasonis</name>
    <dbReference type="NCBI Taxonomy" id="823"/>
    <lineage>
        <taxon>Bacteria</taxon>
        <taxon>Pseudomonadati</taxon>
        <taxon>Bacteroidota</taxon>
        <taxon>Bacteroidia</taxon>
        <taxon>Bacteroidales</taxon>
        <taxon>Tannerellaceae</taxon>
        <taxon>Parabacteroides</taxon>
    </lineage>
</organism>
<proteinExistence type="predicted"/>
<sequence length="62" mass="6624">MSILDVASGSPLALLAGANTPDIAGQTKKIITNSYQSPVNIVFPTNEIKVVISDRWIQNIAK</sequence>
<name>A0A1Y4I6W9_PARDI</name>
<dbReference type="Proteomes" id="UP000195950">
    <property type="component" value="Unassembled WGS sequence"/>
</dbReference>
<evidence type="ECO:0000313" key="1">
    <source>
        <dbReference type="EMBL" id="OUP16087.1"/>
    </source>
</evidence>
<protein>
    <submittedName>
        <fullName evidence="1">Uncharacterized protein</fullName>
    </submittedName>
</protein>
<comment type="caution">
    <text evidence="1">The sequence shown here is derived from an EMBL/GenBank/DDBJ whole genome shotgun (WGS) entry which is preliminary data.</text>
</comment>
<dbReference type="AlphaFoldDB" id="A0A1Y4I6W9"/>
<gene>
    <name evidence="1" type="ORF">B5F32_16380</name>
</gene>
<evidence type="ECO:0000313" key="2">
    <source>
        <dbReference type="Proteomes" id="UP000195950"/>
    </source>
</evidence>
<reference evidence="2" key="1">
    <citation type="submission" date="2017-04" db="EMBL/GenBank/DDBJ databases">
        <title>Function of individual gut microbiota members based on whole genome sequencing of pure cultures obtained from chicken caecum.</title>
        <authorList>
            <person name="Medvecky M."/>
            <person name="Cejkova D."/>
            <person name="Polansky O."/>
            <person name="Karasova D."/>
            <person name="Kubasova T."/>
            <person name="Cizek A."/>
            <person name="Rychlik I."/>
        </authorList>
    </citation>
    <scope>NUCLEOTIDE SEQUENCE [LARGE SCALE GENOMIC DNA]</scope>
    <source>
        <strain evidence="2">An199</strain>
    </source>
</reference>
<dbReference type="EMBL" id="NFJX01000017">
    <property type="protein sequence ID" value="OUP16087.1"/>
    <property type="molecule type" value="Genomic_DNA"/>
</dbReference>
<accession>A0A1Y4I6W9</accession>